<accession>A0A5R8M7P8</accession>
<dbReference type="AlphaFoldDB" id="A0A5R8M7P8"/>
<proteinExistence type="predicted"/>
<comment type="caution">
    <text evidence="1">The sequence shown here is derived from an EMBL/GenBank/DDBJ whole genome shotgun (WGS) entry which is preliminary data.</text>
</comment>
<organism evidence="1 2">
    <name type="scientific">Maribacter aurantiacus</name>
    <dbReference type="NCBI Taxonomy" id="1882343"/>
    <lineage>
        <taxon>Bacteria</taxon>
        <taxon>Pseudomonadati</taxon>
        <taxon>Bacteroidota</taxon>
        <taxon>Flavobacteriia</taxon>
        <taxon>Flavobacteriales</taxon>
        <taxon>Flavobacteriaceae</taxon>
        <taxon>Maribacter</taxon>
    </lineage>
</organism>
<evidence type="ECO:0000313" key="2">
    <source>
        <dbReference type="Proteomes" id="UP000308382"/>
    </source>
</evidence>
<dbReference type="Proteomes" id="UP000308382">
    <property type="component" value="Unassembled WGS sequence"/>
</dbReference>
<gene>
    <name evidence="1" type="ORF">FEK29_08510</name>
</gene>
<evidence type="ECO:0000313" key="1">
    <source>
        <dbReference type="EMBL" id="TLF44799.1"/>
    </source>
</evidence>
<dbReference type="RefSeq" id="WP_138258009.1">
    <property type="nucleotide sequence ID" value="NZ_VBUK01000004.1"/>
</dbReference>
<dbReference type="OrthoDB" id="1179423at2"/>
<name>A0A5R8M7P8_9FLAO</name>
<protein>
    <submittedName>
        <fullName evidence="1">Uncharacterized protein</fullName>
    </submittedName>
</protein>
<sequence length="89" mass="10664">MRFSRYFKFLRPNDPPLVELDELYAKAMLELSVATRLDYCQRLLNRSKFELKQIRCRQKRKQLETLIKSTLTEISKMESTSNLRSTTMD</sequence>
<dbReference type="EMBL" id="VBUK01000004">
    <property type="protein sequence ID" value="TLF44799.1"/>
    <property type="molecule type" value="Genomic_DNA"/>
</dbReference>
<keyword evidence="2" id="KW-1185">Reference proteome</keyword>
<reference evidence="1 2" key="1">
    <citation type="journal article" date="2017" name="Int. J. Syst. Evol. Microbiol.">
        <title>Maripseudobacter aurantiacus gen. nov., sp. nov., a novel member of the family Flavobacteriaceae isolated from a sedimentation basin.</title>
        <authorList>
            <person name="Chen C."/>
            <person name="Su Y."/>
            <person name="Tao T."/>
            <person name="Fu G."/>
            <person name="Zhang C."/>
            <person name="Sun C."/>
            <person name="Zhang X."/>
            <person name="Wu M."/>
        </authorList>
    </citation>
    <scope>NUCLEOTIDE SEQUENCE [LARGE SCALE GENOMIC DNA]</scope>
    <source>
        <strain evidence="2">CDA4</strain>
    </source>
</reference>